<dbReference type="Pfam" id="PF09353">
    <property type="entry name" value="DUF1995"/>
    <property type="match status" value="1"/>
</dbReference>
<reference evidence="2 3" key="1">
    <citation type="submission" date="2023-10" db="EMBL/GenBank/DDBJ databases">
        <authorList>
            <person name="Maclean D."/>
            <person name="Macfadyen A."/>
        </authorList>
    </citation>
    <scope>NUCLEOTIDE SEQUENCE [LARGE SCALE GENOMIC DNA]</scope>
</reference>
<keyword evidence="3" id="KW-1185">Reference proteome</keyword>
<dbReference type="InterPro" id="IPR018962">
    <property type="entry name" value="DUF1995"/>
</dbReference>
<protein>
    <recommendedName>
        <fullName evidence="1">DUF1995 domain-containing protein</fullName>
    </recommendedName>
</protein>
<feature type="domain" description="DUF1995" evidence="1">
    <location>
        <begin position="83"/>
        <end position="320"/>
    </location>
</feature>
<sequence length="338" mass="37744">MQMYPKDLTASSWTMNGSFKPACPATSLACWPPFREHAPGCRGISRRTRLSSTRADSETQPAPVVIPQRLNNTPMLRDHRRFFYDDACAAVKKAIQGKERLMSVKMTIPETNPEMDVYRIGTVLELVRDMATDLVSDGARVKVCVQQALGQGVFQGLPLSLSGVRRIMDNMDWGDALDFVSFGHVNPDQLDDADFYILVAPQNVVGSPIIHNLTKMAEAALQQGKTLILFNPLLRDVASPDGVMGVRGRKERMAFAASFTAAYHFRLLYASSATMYPIRGALRHVYGGPWDVFQRVDVGRREEEYQLIGSFDEEPDGSKLTPLFSGQRQGVSKPWWQL</sequence>
<dbReference type="EMBL" id="CAUYUE010000005">
    <property type="protein sequence ID" value="CAK0771691.1"/>
    <property type="molecule type" value="Genomic_DNA"/>
</dbReference>
<gene>
    <name evidence="2" type="ORF">CVIRNUC_003886</name>
</gene>
<comment type="caution">
    <text evidence="2">The sequence shown here is derived from an EMBL/GenBank/DDBJ whole genome shotgun (WGS) entry which is preliminary data.</text>
</comment>
<dbReference type="AlphaFoldDB" id="A0AAV1I1E5"/>
<dbReference type="PANTHER" id="PTHR35509">
    <property type="entry name" value="DOMAIN PROTEIN, PUTATIVE (DUF1995)-RELATED"/>
    <property type="match status" value="1"/>
</dbReference>
<dbReference type="PANTHER" id="PTHR35509:SF6">
    <property type="entry name" value="ADENYLATE KINASE"/>
    <property type="match status" value="1"/>
</dbReference>
<dbReference type="Proteomes" id="UP001314263">
    <property type="component" value="Unassembled WGS sequence"/>
</dbReference>
<evidence type="ECO:0000259" key="1">
    <source>
        <dbReference type="Pfam" id="PF09353"/>
    </source>
</evidence>
<accession>A0AAV1I1E5</accession>
<dbReference type="InterPro" id="IPR053021">
    <property type="entry name" value="Chloroplast_ADK"/>
</dbReference>
<evidence type="ECO:0000313" key="2">
    <source>
        <dbReference type="EMBL" id="CAK0771691.1"/>
    </source>
</evidence>
<evidence type="ECO:0000313" key="3">
    <source>
        <dbReference type="Proteomes" id="UP001314263"/>
    </source>
</evidence>
<organism evidence="2 3">
    <name type="scientific">Coccomyxa viridis</name>
    <dbReference type="NCBI Taxonomy" id="1274662"/>
    <lineage>
        <taxon>Eukaryota</taxon>
        <taxon>Viridiplantae</taxon>
        <taxon>Chlorophyta</taxon>
        <taxon>core chlorophytes</taxon>
        <taxon>Trebouxiophyceae</taxon>
        <taxon>Trebouxiophyceae incertae sedis</taxon>
        <taxon>Coccomyxaceae</taxon>
        <taxon>Coccomyxa</taxon>
    </lineage>
</organism>
<name>A0AAV1I1E5_9CHLO</name>
<proteinExistence type="predicted"/>